<reference evidence="1" key="2">
    <citation type="submission" date="2016-06" db="EMBL/GenBank/DDBJ databases">
        <title>The genome of a short-lived fish provides insights into sex chromosome evolution and the genetic control of aging.</title>
        <authorList>
            <person name="Reichwald K."/>
            <person name="Felder M."/>
            <person name="Petzold A."/>
            <person name="Koch P."/>
            <person name="Groth M."/>
            <person name="Platzer M."/>
        </authorList>
    </citation>
    <scope>NUCLEOTIDE SEQUENCE</scope>
    <source>
        <tissue evidence="1">Brain</tissue>
    </source>
</reference>
<dbReference type="EMBL" id="HAEE01003655">
    <property type="protein sequence ID" value="SBR23675.1"/>
    <property type="molecule type" value="Transcribed_RNA"/>
</dbReference>
<reference evidence="1" key="1">
    <citation type="submission" date="2016-05" db="EMBL/GenBank/DDBJ databases">
        <authorList>
            <person name="Lavstsen T."/>
            <person name="Jespersen J.S."/>
        </authorList>
    </citation>
    <scope>NUCLEOTIDE SEQUENCE</scope>
    <source>
        <tissue evidence="1">Brain</tissue>
    </source>
</reference>
<evidence type="ECO:0000313" key="1">
    <source>
        <dbReference type="EMBL" id="SBR23675.1"/>
    </source>
</evidence>
<name>A0A1A8JU51_NOTKU</name>
<feature type="non-terminal residue" evidence="1">
    <location>
        <position position="1"/>
    </location>
</feature>
<gene>
    <name evidence="1" type="primary">Nfu_g_1_020455</name>
</gene>
<sequence length="37" mass="3876">TCGSDLATPIPVPACDCNYYKCGEARMALITGCNLLP</sequence>
<proteinExistence type="predicted"/>
<organism evidence="1">
    <name type="scientific">Nothobranchius kuhntae</name>
    <name type="common">Beira killifish</name>
    <dbReference type="NCBI Taxonomy" id="321403"/>
    <lineage>
        <taxon>Eukaryota</taxon>
        <taxon>Metazoa</taxon>
        <taxon>Chordata</taxon>
        <taxon>Craniata</taxon>
        <taxon>Vertebrata</taxon>
        <taxon>Euteleostomi</taxon>
        <taxon>Actinopterygii</taxon>
        <taxon>Neopterygii</taxon>
        <taxon>Teleostei</taxon>
        <taxon>Neoteleostei</taxon>
        <taxon>Acanthomorphata</taxon>
        <taxon>Ovalentaria</taxon>
        <taxon>Atherinomorphae</taxon>
        <taxon>Cyprinodontiformes</taxon>
        <taxon>Nothobranchiidae</taxon>
        <taxon>Nothobranchius</taxon>
    </lineage>
</organism>
<dbReference type="AlphaFoldDB" id="A0A1A8JU51"/>
<protein>
    <submittedName>
        <fullName evidence="1">Uncharacterized protein</fullName>
    </submittedName>
</protein>
<accession>A0A1A8JU51</accession>